<dbReference type="HOGENOM" id="CLU_586937_0_0_1"/>
<evidence type="ECO:0000256" key="1">
    <source>
        <dbReference type="ARBA" id="ARBA00004123"/>
    </source>
</evidence>
<sequence length="466" mass="53991">MSEAGPSIEEPIEMDDTFAPQFVREVNQLKNHIKKVVEETDTRKFFRSVTSNLGDNTAFLRVSFNNMIGKMEEKEKQSLIKELIKMVHHVAEKNSPDRIFVGANYERVVDQLLRYAHQKGTISTNLCAEGLIMTSDFRMCSRIDQEKWKFIKDCIPKIDYKGIRNILRYILESQLRRLPFALSPEQVNELRIVEDVVLQIVDRDNNLMPPLITLSEVMRGMPKQALMLPRLTEKVANISVHFRPIADLTHVCGRAYVYPIAFHPTFFPQTSYWEDFGLNVISAYVQAHHTLPYRPEHTSNLLYTLYMILKQPLGKDSFQSSSKSKYKSHWDVMISVMICEAMAETESLPENEPIPRYQWDNIVNIVIHGMASHLLNPKNFFHVLKDLIKQCKYTRARDEVMWIVFQVVGSLNNVVRLDESVQEIVDLYNELFEGNVVWMGASDHPALFARFLAAACTWMILEREVS</sequence>
<evidence type="ECO:0000256" key="2">
    <source>
        <dbReference type="ARBA" id="ARBA00010222"/>
    </source>
</evidence>
<dbReference type="Pfam" id="PF11573">
    <property type="entry name" value="Med23"/>
    <property type="match status" value="1"/>
</dbReference>
<dbReference type="PANTHER" id="PTHR12691:SF10">
    <property type="entry name" value="MEDIATOR OF RNA POLYMERASE II TRANSCRIPTION SUBUNIT 23"/>
    <property type="match status" value="1"/>
</dbReference>
<dbReference type="AlphaFoldDB" id="G0PEY4"/>
<keyword evidence="4" id="KW-0805">Transcription regulation</keyword>
<dbReference type="InParanoid" id="G0PEY4"/>
<evidence type="ECO:0000256" key="6">
    <source>
        <dbReference type="ARBA" id="ARBA00023242"/>
    </source>
</evidence>
<comment type="subcellular location">
    <subcellularLocation>
        <location evidence="1">Nucleus</location>
    </subcellularLocation>
</comment>
<protein>
    <recommendedName>
        <fullName evidence="3">Mediator of RNA polymerase II transcription subunit 23</fullName>
    </recommendedName>
    <alternativeName>
        <fullName evidence="7">Mediator complex subunit 23</fullName>
    </alternativeName>
</protein>
<proteinExistence type="inferred from homology"/>
<dbReference type="InterPro" id="IPR021629">
    <property type="entry name" value="Mediator_Med23"/>
</dbReference>
<dbReference type="OMA" id="ARICHSE"/>
<dbReference type="PANTHER" id="PTHR12691">
    <property type="entry name" value="MEDIATOR OF RNA POLYMERASE II TRANSCRIPTION SUBUNIT 23"/>
    <property type="match status" value="1"/>
</dbReference>
<dbReference type="GO" id="GO:0006357">
    <property type="term" value="P:regulation of transcription by RNA polymerase II"/>
    <property type="evidence" value="ECO:0007669"/>
    <property type="project" value="TreeGrafter"/>
</dbReference>
<evidence type="ECO:0000313" key="9">
    <source>
        <dbReference type="Proteomes" id="UP000008068"/>
    </source>
</evidence>
<accession>G0PEY4</accession>
<evidence type="ECO:0000256" key="4">
    <source>
        <dbReference type="ARBA" id="ARBA00023015"/>
    </source>
</evidence>
<dbReference type="Proteomes" id="UP000008068">
    <property type="component" value="Unassembled WGS sequence"/>
</dbReference>
<dbReference type="EMBL" id="GL380334">
    <property type="protein sequence ID" value="EGT53382.1"/>
    <property type="molecule type" value="Genomic_DNA"/>
</dbReference>
<evidence type="ECO:0000256" key="3">
    <source>
        <dbReference type="ARBA" id="ARBA00019696"/>
    </source>
</evidence>
<keyword evidence="5" id="KW-0804">Transcription</keyword>
<evidence type="ECO:0000256" key="5">
    <source>
        <dbReference type="ARBA" id="ARBA00023163"/>
    </source>
</evidence>
<comment type="similarity">
    <text evidence="2">Belongs to the Mediator complex subunit 23 family.</text>
</comment>
<organism evidence="9">
    <name type="scientific">Caenorhabditis brenneri</name>
    <name type="common">Nematode worm</name>
    <dbReference type="NCBI Taxonomy" id="135651"/>
    <lineage>
        <taxon>Eukaryota</taxon>
        <taxon>Metazoa</taxon>
        <taxon>Ecdysozoa</taxon>
        <taxon>Nematoda</taxon>
        <taxon>Chromadorea</taxon>
        <taxon>Rhabditida</taxon>
        <taxon>Rhabditina</taxon>
        <taxon>Rhabditomorpha</taxon>
        <taxon>Rhabditoidea</taxon>
        <taxon>Rhabditidae</taxon>
        <taxon>Peloderinae</taxon>
        <taxon>Caenorhabditis</taxon>
    </lineage>
</organism>
<keyword evidence="6" id="KW-0539">Nucleus</keyword>
<name>G0PEY4_CAEBE</name>
<reference evidence="9" key="1">
    <citation type="submission" date="2011-07" db="EMBL/GenBank/DDBJ databases">
        <authorList>
            <consortium name="Caenorhabditis brenneri Sequencing and Analysis Consortium"/>
            <person name="Wilson R.K."/>
        </authorList>
    </citation>
    <scope>NUCLEOTIDE SEQUENCE [LARGE SCALE GENOMIC DNA]</scope>
    <source>
        <strain evidence="9">PB2801</strain>
    </source>
</reference>
<evidence type="ECO:0000256" key="7">
    <source>
        <dbReference type="ARBA" id="ARBA00031961"/>
    </source>
</evidence>
<keyword evidence="9" id="KW-1185">Reference proteome</keyword>
<dbReference type="STRING" id="135651.G0PEY4"/>
<dbReference type="GO" id="GO:0005667">
    <property type="term" value="C:transcription regulator complex"/>
    <property type="evidence" value="ECO:0007669"/>
    <property type="project" value="TreeGrafter"/>
</dbReference>
<dbReference type="GO" id="GO:0016592">
    <property type="term" value="C:mediator complex"/>
    <property type="evidence" value="ECO:0007669"/>
    <property type="project" value="TreeGrafter"/>
</dbReference>
<dbReference type="GO" id="GO:0010628">
    <property type="term" value="P:positive regulation of gene expression"/>
    <property type="evidence" value="ECO:0007669"/>
    <property type="project" value="TreeGrafter"/>
</dbReference>
<gene>
    <name evidence="8" type="primary">Cbn-sur-2</name>
    <name evidence="8" type="ORF">CAEBREN_18679</name>
</gene>
<dbReference type="OrthoDB" id="9982951at2759"/>
<evidence type="ECO:0000313" key="8">
    <source>
        <dbReference type="EMBL" id="EGT53382.1"/>
    </source>
</evidence>